<organism evidence="1 2">
    <name type="scientific">Streptomyces achromogenes</name>
    <dbReference type="NCBI Taxonomy" id="67255"/>
    <lineage>
        <taxon>Bacteria</taxon>
        <taxon>Bacillati</taxon>
        <taxon>Actinomycetota</taxon>
        <taxon>Actinomycetes</taxon>
        <taxon>Kitasatosporales</taxon>
        <taxon>Streptomycetaceae</taxon>
        <taxon>Streptomyces</taxon>
    </lineage>
</organism>
<evidence type="ECO:0000313" key="2">
    <source>
        <dbReference type="Proteomes" id="UP001243364"/>
    </source>
</evidence>
<reference evidence="1 2" key="1">
    <citation type="submission" date="2023-07" db="EMBL/GenBank/DDBJ databases">
        <title>Comparative genomics of wheat-associated soil bacteria to identify genetic determinants of phenazine resistance.</title>
        <authorList>
            <person name="Mouncey N."/>
        </authorList>
    </citation>
    <scope>NUCLEOTIDE SEQUENCE [LARGE SCALE GENOMIC DNA]</scope>
    <source>
        <strain evidence="1 2">W4I19-2</strain>
    </source>
</reference>
<protein>
    <submittedName>
        <fullName evidence="1">Uncharacterized protein</fullName>
    </submittedName>
</protein>
<keyword evidence="2" id="KW-1185">Reference proteome</keyword>
<proteinExistence type="predicted"/>
<gene>
    <name evidence="1" type="ORF">QFZ56_002308</name>
</gene>
<name>A0ABU0PY62_STRAH</name>
<evidence type="ECO:0000313" key="1">
    <source>
        <dbReference type="EMBL" id="MDQ0683345.1"/>
    </source>
</evidence>
<sequence length="34" mass="3544">MSSTVLSTVESAGLPEELFVPLMAAAAYDPDPSF</sequence>
<dbReference type="Proteomes" id="UP001243364">
    <property type="component" value="Unassembled WGS sequence"/>
</dbReference>
<accession>A0ABU0PY62</accession>
<dbReference type="EMBL" id="JAUSYA010000001">
    <property type="protein sequence ID" value="MDQ0683345.1"/>
    <property type="molecule type" value="Genomic_DNA"/>
</dbReference>
<comment type="caution">
    <text evidence="1">The sequence shown here is derived from an EMBL/GenBank/DDBJ whole genome shotgun (WGS) entry which is preliminary data.</text>
</comment>